<dbReference type="InterPro" id="IPR047135">
    <property type="entry name" value="YsiQ"/>
</dbReference>
<feature type="transmembrane region" description="Helical" evidence="7">
    <location>
        <begin position="281"/>
        <end position="299"/>
    </location>
</feature>
<dbReference type="NCBIfam" id="TIGR00797">
    <property type="entry name" value="matE"/>
    <property type="match status" value="1"/>
</dbReference>
<keyword evidence="4 7" id="KW-0812">Transmembrane</keyword>
<evidence type="ECO:0000313" key="8">
    <source>
        <dbReference type="EMBL" id="SEP74060.1"/>
    </source>
</evidence>
<accession>A0A1H9ABL5</accession>
<feature type="transmembrane region" description="Helical" evidence="7">
    <location>
        <begin position="160"/>
        <end position="184"/>
    </location>
</feature>
<evidence type="ECO:0000256" key="7">
    <source>
        <dbReference type="SAM" id="Phobius"/>
    </source>
</evidence>
<keyword evidence="3" id="KW-1003">Cell membrane</keyword>
<feature type="transmembrane region" description="Helical" evidence="7">
    <location>
        <begin position="393"/>
        <end position="410"/>
    </location>
</feature>
<dbReference type="GO" id="GO:0042910">
    <property type="term" value="F:xenobiotic transmembrane transporter activity"/>
    <property type="evidence" value="ECO:0007669"/>
    <property type="project" value="InterPro"/>
</dbReference>
<proteinExistence type="predicted"/>
<evidence type="ECO:0000313" key="9">
    <source>
        <dbReference type="Proteomes" id="UP000182360"/>
    </source>
</evidence>
<feature type="transmembrane region" description="Helical" evidence="7">
    <location>
        <begin position="190"/>
        <end position="213"/>
    </location>
</feature>
<keyword evidence="5 7" id="KW-1133">Transmembrane helix</keyword>
<name>A0A1H9ABL5_9SPIR</name>
<evidence type="ECO:0000256" key="2">
    <source>
        <dbReference type="ARBA" id="ARBA00022448"/>
    </source>
</evidence>
<evidence type="ECO:0000256" key="4">
    <source>
        <dbReference type="ARBA" id="ARBA00022692"/>
    </source>
</evidence>
<keyword evidence="2" id="KW-0813">Transport</keyword>
<keyword evidence="9" id="KW-1185">Reference proteome</keyword>
<dbReference type="eggNOG" id="COG0534">
    <property type="taxonomic scope" value="Bacteria"/>
</dbReference>
<dbReference type="PANTHER" id="PTHR42925">
    <property type="entry name" value="MULTIDRUG AND TOXIN EFFLUX PROTEIN MATE FAMILY"/>
    <property type="match status" value="1"/>
</dbReference>
<dbReference type="CDD" id="cd13134">
    <property type="entry name" value="MATE_like_8"/>
    <property type="match status" value="1"/>
</dbReference>
<evidence type="ECO:0000256" key="3">
    <source>
        <dbReference type="ARBA" id="ARBA00022475"/>
    </source>
</evidence>
<gene>
    <name evidence="8" type="ORF">SAMN04487977_101277</name>
</gene>
<evidence type="ECO:0000256" key="6">
    <source>
        <dbReference type="ARBA" id="ARBA00023136"/>
    </source>
</evidence>
<reference evidence="8 9" key="1">
    <citation type="submission" date="2016-10" db="EMBL/GenBank/DDBJ databases">
        <authorList>
            <person name="de Groot N.N."/>
        </authorList>
    </citation>
    <scope>NUCLEOTIDE SEQUENCE [LARGE SCALE GENOMIC DNA]</scope>
    <source>
        <strain evidence="8 9">B25</strain>
    </source>
</reference>
<feature type="transmembrane region" description="Helical" evidence="7">
    <location>
        <begin position="355"/>
        <end position="381"/>
    </location>
</feature>
<protein>
    <submittedName>
        <fullName evidence="8">Putative efflux protein, MATE family</fullName>
    </submittedName>
</protein>
<dbReference type="AlphaFoldDB" id="A0A1H9ABL5"/>
<keyword evidence="6 7" id="KW-0472">Membrane</keyword>
<dbReference type="OrthoDB" id="9780160at2"/>
<dbReference type="InterPro" id="IPR002528">
    <property type="entry name" value="MATE_fam"/>
</dbReference>
<dbReference type="PIRSF" id="PIRSF006603">
    <property type="entry name" value="DinF"/>
    <property type="match status" value="1"/>
</dbReference>
<feature type="transmembrane region" description="Helical" evidence="7">
    <location>
        <begin position="54"/>
        <end position="76"/>
    </location>
</feature>
<feature type="transmembrane region" description="Helical" evidence="7">
    <location>
        <begin position="88"/>
        <end position="111"/>
    </location>
</feature>
<dbReference type="RefSeq" id="WP_074640193.1">
    <property type="nucleotide sequence ID" value="NZ_FOFU01000001.1"/>
</dbReference>
<dbReference type="PANTHER" id="PTHR42925:SF2">
    <property type="entry name" value="NA+ DRIVEN MULTIDRUG EFFLUX PUMP"/>
    <property type="match status" value="1"/>
</dbReference>
<organism evidence="8 9">
    <name type="scientific">Treponema bryantii</name>
    <dbReference type="NCBI Taxonomy" id="163"/>
    <lineage>
        <taxon>Bacteria</taxon>
        <taxon>Pseudomonadati</taxon>
        <taxon>Spirochaetota</taxon>
        <taxon>Spirochaetia</taxon>
        <taxon>Spirochaetales</taxon>
        <taxon>Treponemataceae</taxon>
        <taxon>Treponema</taxon>
    </lineage>
</organism>
<dbReference type="GO" id="GO:0015297">
    <property type="term" value="F:antiporter activity"/>
    <property type="evidence" value="ECO:0007669"/>
    <property type="project" value="InterPro"/>
</dbReference>
<dbReference type="EMBL" id="FOFU01000001">
    <property type="protein sequence ID" value="SEP74060.1"/>
    <property type="molecule type" value="Genomic_DNA"/>
</dbReference>
<dbReference type="Pfam" id="PF01554">
    <property type="entry name" value="MatE"/>
    <property type="match status" value="2"/>
</dbReference>
<dbReference type="STRING" id="163.SAMN04487775_10470"/>
<feature type="transmembrane region" description="Helical" evidence="7">
    <location>
        <begin position="320"/>
        <end position="343"/>
    </location>
</feature>
<dbReference type="GO" id="GO:0005886">
    <property type="term" value="C:plasma membrane"/>
    <property type="evidence" value="ECO:0007669"/>
    <property type="project" value="UniProtKB-SubCell"/>
</dbReference>
<evidence type="ECO:0000256" key="1">
    <source>
        <dbReference type="ARBA" id="ARBA00004651"/>
    </source>
</evidence>
<comment type="subcellular location">
    <subcellularLocation>
        <location evidence="1">Cell membrane</location>
        <topology evidence="1">Multi-pass membrane protein</topology>
    </subcellularLocation>
</comment>
<dbReference type="Proteomes" id="UP000182360">
    <property type="component" value="Unassembled WGS sequence"/>
</dbReference>
<dbReference type="InterPro" id="IPR048279">
    <property type="entry name" value="MdtK-like"/>
</dbReference>
<sequence length="451" mass="49306">MNNEAKAFYKDLRNVVQPMAIQNLISAAVNSADVIMLGYIGQTAIAASSLAGNVAFILFMISTGLSSGLVMLGAQYWGKKDTESIKTLLGIGLRICCTVEIIVALIAAFYPRILMLIFTQDETLITEGCKYLRAASFSYVCLSFSQMFQAGFKSIERVKIVTITSTTSLFLNIGLNAVFIFGLFGVPKMGITGVGIATSIARFIEMVICFIYAGRQKDVRFSITCIFRRNAVLTRDFFRYSLPAVGNELVWGAAFAMYSVIMGHLGEDIVAANSVVNTVRQLGSVLCFGMAYGGAIVLGKYMGAGDMDVAERNASRLARVTILSGVLGAVLLLCLYPVLPFIADLNETATHYRNVLLFINAVSLIGASINTVLICGIFRAGGDSKFGFVADSINMWAVSVPLGLIAAFVLKLPPLWVYFVLYLDEFEKMPFVIRHYFKKGWLRNITRDLNT</sequence>
<evidence type="ECO:0000256" key="5">
    <source>
        <dbReference type="ARBA" id="ARBA00022989"/>
    </source>
</evidence>